<evidence type="ECO:0000313" key="5">
    <source>
        <dbReference type="EMBL" id="QSO48115.1"/>
    </source>
</evidence>
<keyword evidence="6" id="KW-1185">Reference proteome</keyword>
<dbReference type="PANTHER" id="PTHR12715">
    <property type="entry name" value="TRANSPORTER, DRUG/METABOLITE EXPORTER FAMILY"/>
    <property type="match status" value="1"/>
</dbReference>
<accession>A0A9X7W0C9</accession>
<dbReference type="KEGG" id="afx:JZ786_03635"/>
<evidence type="ECO:0000256" key="3">
    <source>
        <dbReference type="SAM" id="Phobius"/>
    </source>
</evidence>
<comment type="similarity">
    <text evidence="2">Belongs to the EamA transporter family.</text>
</comment>
<feature type="transmembrane region" description="Helical" evidence="3">
    <location>
        <begin position="92"/>
        <end position="114"/>
    </location>
</feature>
<feature type="transmembrane region" description="Helical" evidence="3">
    <location>
        <begin position="37"/>
        <end position="54"/>
    </location>
</feature>
<name>A0A9X7W0C9_9BACL</name>
<feature type="transmembrane region" description="Helical" evidence="3">
    <location>
        <begin position="149"/>
        <end position="167"/>
    </location>
</feature>
<feature type="transmembrane region" description="Helical" evidence="3">
    <location>
        <begin position="66"/>
        <end position="86"/>
    </location>
</feature>
<dbReference type="InterPro" id="IPR037185">
    <property type="entry name" value="EmrE-like"/>
</dbReference>
<reference evidence="5 6" key="1">
    <citation type="submission" date="2021-02" db="EMBL/GenBank/DDBJ databases">
        <title>Alicyclobacillus curvatus sp. nov. and Alicyclobacillus mengziensis sp. nov., two acidophilic bacteria isolated from acid mine drainage.</title>
        <authorList>
            <person name="Huang Y."/>
        </authorList>
    </citation>
    <scope>NUCLEOTIDE SEQUENCE [LARGE SCALE GENOMIC DNA]</scope>
    <source>
        <strain evidence="5 6">S30H14</strain>
    </source>
</reference>
<dbReference type="InterPro" id="IPR000620">
    <property type="entry name" value="EamA_dom"/>
</dbReference>
<sequence>MNTRTFVAVAITLVFWSSAFAGIRAGLEGGYTPGHLVLLRFLSASLIFVIYAIFRKVQLPKGKDWIRLALLGFSGITIYHTSLTFGEQSVQAGTASLIIAAAPAFTSVIAMFVLRERLTLVGWLGTLLGFVGVGVITIGSGGAPGFTKGALLILLSAVMTSLFFVYQKPLHGKYSAIDLTAYFTWFGTLPMLVFLPGMWHDVSHATLGATLSGIYIGVFPAAVAYVAWAVALASAPAGVISSTLYINPVLAILIAWVWLGELPHIVSIFGGIIAVMGVTIVNVWGTNKRSKPAVQMGSAVEAVEAVEATITAGSERPAAGTIAAEAAEATAVEPTQA</sequence>
<dbReference type="Pfam" id="PF00892">
    <property type="entry name" value="EamA"/>
    <property type="match status" value="2"/>
</dbReference>
<evidence type="ECO:0000256" key="1">
    <source>
        <dbReference type="ARBA" id="ARBA00004127"/>
    </source>
</evidence>
<gene>
    <name evidence="5" type="ORF">JZ786_03635</name>
</gene>
<dbReference type="SUPFAM" id="SSF103481">
    <property type="entry name" value="Multidrug resistance efflux transporter EmrE"/>
    <property type="match status" value="2"/>
</dbReference>
<protein>
    <submittedName>
        <fullName evidence="5">DMT family transporter</fullName>
    </submittedName>
</protein>
<feature type="transmembrane region" description="Helical" evidence="3">
    <location>
        <begin position="265"/>
        <end position="285"/>
    </location>
</feature>
<dbReference type="InterPro" id="IPR052756">
    <property type="entry name" value="Alkyne_AA_exporter"/>
</dbReference>
<keyword evidence="3" id="KW-1133">Transmembrane helix</keyword>
<evidence type="ECO:0000259" key="4">
    <source>
        <dbReference type="Pfam" id="PF00892"/>
    </source>
</evidence>
<dbReference type="RefSeq" id="WP_206657450.1">
    <property type="nucleotide sequence ID" value="NZ_CP071182.1"/>
</dbReference>
<dbReference type="AlphaFoldDB" id="A0A9X7W0C9"/>
<feature type="transmembrane region" description="Helical" evidence="3">
    <location>
        <begin position="239"/>
        <end position="259"/>
    </location>
</feature>
<dbReference type="EMBL" id="CP071182">
    <property type="protein sequence ID" value="QSO48115.1"/>
    <property type="molecule type" value="Genomic_DNA"/>
</dbReference>
<evidence type="ECO:0000256" key="2">
    <source>
        <dbReference type="ARBA" id="ARBA00007362"/>
    </source>
</evidence>
<evidence type="ECO:0000313" key="6">
    <source>
        <dbReference type="Proteomes" id="UP000663505"/>
    </source>
</evidence>
<keyword evidence="3" id="KW-0472">Membrane</keyword>
<keyword evidence="3" id="KW-0812">Transmembrane</keyword>
<feature type="transmembrane region" description="Helical" evidence="3">
    <location>
        <begin position="211"/>
        <end position="232"/>
    </location>
</feature>
<organism evidence="5 6">
    <name type="scientific">Alicyclobacillus mengziensis</name>
    <dbReference type="NCBI Taxonomy" id="2931921"/>
    <lineage>
        <taxon>Bacteria</taxon>
        <taxon>Bacillati</taxon>
        <taxon>Bacillota</taxon>
        <taxon>Bacilli</taxon>
        <taxon>Bacillales</taxon>
        <taxon>Alicyclobacillaceae</taxon>
        <taxon>Alicyclobacillus</taxon>
    </lineage>
</organism>
<dbReference type="PANTHER" id="PTHR12715:SF4">
    <property type="entry name" value="EAMA DOMAIN-CONTAINING PROTEIN"/>
    <property type="match status" value="1"/>
</dbReference>
<feature type="domain" description="EamA" evidence="4">
    <location>
        <begin position="8"/>
        <end position="137"/>
    </location>
</feature>
<proteinExistence type="inferred from homology"/>
<comment type="subcellular location">
    <subcellularLocation>
        <location evidence="1">Endomembrane system</location>
        <topology evidence="1">Multi-pass membrane protein</topology>
    </subcellularLocation>
</comment>
<feature type="domain" description="EamA" evidence="4">
    <location>
        <begin position="148"/>
        <end position="282"/>
    </location>
</feature>
<feature type="transmembrane region" description="Helical" evidence="3">
    <location>
        <begin position="179"/>
        <end position="199"/>
    </location>
</feature>
<dbReference type="GO" id="GO:0016020">
    <property type="term" value="C:membrane"/>
    <property type="evidence" value="ECO:0007669"/>
    <property type="project" value="InterPro"/>
</dbReference>
<dbReference type="Proteomes" id="UP000663505">
    <property type="component" value="Chromosome"/>
</dbReference>
<feature type="transmembrane region" description="Helical" evidence="3">
    <location>
        <begin position="121"/>
        <end position="143"/>
    </location>
</feature>